<comment type="caution">
    <text evidence="1">The sequence shown here is derived from an EMBL/GenBank/DDBJ whole genome shotgun (WGS) entry which is preliminary data.</text>
</comment>
<gene>
    <name evidence="1" type="ORF">ATY41_10865</name>
</gene>
<dbReference type="Proteomes" id="UP000094426">
    <property type="component" value="Unassembled WGS sequence"/>
</dbReference>
<evidence type="ECO:0000313" key="2">
    <source>
        <dbReference type="Proteomes" id="UP000094426"/>
    </source>
</evidence>
<reference evidence="1 2" key="1">
    <citation type="submission" date="2015-11" db="EMBL/GenBank/DDBJ databases">
        <authorList>
            <person name="Zhang Y."/>
            <person name="Guo Z."/>
        </authorList>
    </citation>
    <scope>NUCLEOTIDE SEQUENCE [LARGE SCALE GENOMIC DNA]</scope>
    <source>
        <strain evidence="2">gdw1</strain>
    </source>
</reference>
<evidence type="ECO:0000313" key="1">
    <source>
        <dbReference type="EMBL" id="ODA90253.1"/>
    </source>
</evidence>
<dbReference type="AlphaFoldDB" id="A0A1E2SKG5"/>
<dbReference type="OrthoDB" id="5123867at2"/>
<name>A0A1E2SKG5_LEIXY</name>
<dbReference type="EMBL" id="LNZG01000016">
    <property type="protein sequence ID" value="ODA90253.1"/>
    <property type="molecule type" value="Genomic_DNA"/>
</dbReference>
<organism evidence="1 2">
    <name type="scientific">Leifsonia xyli subsp. xyli</name>
    <dbReference type="NCBI Taxonomy" id="59736"/>
    <lineage>
        <taxon>Bacteria</taxon>
        <taxon>Bacillati</taxon>
        <taxon>Actinomycetota</taxon>
        <taxon>Actinomycetes</taxon>
        <taxon>Micrococcales</taxon>
        <taxon>Microbacteriaceae</taxon>
        <taxon>Leifsonia</taxon>
    </lineage>
</organism>
<sequence length="111" mass="12436">MRSLPGFQQDIDALPDLRTKKMALDLLVLVRDGKVAGVKLDARVATGDLSDCYKLYFDPDGVGRPRFRLVYRYTPDEIAAVAIEAVAVGRRANLDAYTRTMTNRSRDTDSR</sequence>
<proteinExistence type="predicted"/>
<protein>
    <submittedName>
        <fullName evidence="1">Uncharacterized protein</fullName>
    </submittedName>
</protein>
<accession>A0A1E2SKG5</accession>